<protein>
    <submittedName>
        <fullName evidence="2">Uncharacterized protein</fullName>
    </submittedName>
</protein>
<evidence type="ECO:0000256" key="1">
    <source>
        <dbReference type="SAM" id="MobiDB-lite"/>
    </source>
</evidence>
<dbReference type="Proteomes" id="UP001172155">
    <property type="component" value="Unassembled WGS sequence"/>
</dbReference>
<keyword evidence="3" id="KW-1185">Reference proteome</keyword>
<reference evidence="2" key="1">
    <citation type="submission" date="2023-06" db="EMBL/GenBank/DDBJ databases">
        <title>Genome-scale phylogeny and comparative genomics of the fungal order Sordariales.</title>
        <authorList>
            <consortium name="Lawrence Berkeley National Laboratory"/>
            <person name="Hensen N."/>
            <person name="Bonometti L."/>
            <person name="Westerberg I."/>
            <person name="Brannstrom I.O."/>
            <person name="Guillou S."/>
            <person name="Cros-Aarteil S."/>
            <person name="Calhoun S."/>
            <person name="Haridas S."/>
            <person name="Kuo A."/>
            <person name="Mondo S."/>
            <person name="Pangilinan J."/>
            <person name="Riley R."/>
            <person name="LaButti K."/>
            <person name="Andreopoulos B."/>
            <person name="Lipzen A."/>
            <person name="Chen C."/>
            <person name="Yanf M."/>
            <person name="Daum C."/>
            <person name="Ng V."/>
            <person name="Clum A."/>
            <person name="Steindorff A."/>
            <person name="Ohm R."/>
            <person name="Martin F."/>
            <person name="Silar P."/>
            <person name="Natvig D."/>
            <person name="Lalanne C."/>
            <person name="Gautier V."/>
            <person name="Ament-velasquez S.L."/>
            <person name="Kruys A."/>
            <person name="Hutchinson M.I."/>
            <person name="Powell A.J."/>
            <person name="Barry K."/>
            <person name="Miller A.N."/>
            <person name="Grigoriev I.V."/>
            <person name="Debuchy R."/>
            <person name="Gladieux P."/>
            <person name="Thoren M.H."/>
            <person name="Johannesson H."/>
        </authorList>
    </citation>
    <scope>NUCLEOTIDE SEQUENCE</scope>
    <source>
        <strain evidence="2">SMH3187-1</strain>
    </source>
</reference>
<dbReference type="EMBL" id="JAUKUD010000006">
    <property type="protein sequence ID" value="KAK0740647.1"/>
    <property type="molecule type" value="Genomic_DNA"/>
</dbReference>
<sequence>MHRRGRAISMAHSSAFLNRPPPLRLLAEAKASATTSPALSPGHQLGASRTTNLRTPPRSPAGWLSQRFPVSPGPRPQHHLQVSNHDTPKGSSPHFRAVHSSNLTRNMALPIIPSQPELRHCRPTTTGVSGTSGAEKEEPIEGRGNPT</sequence>
<comment type="caution">
    <text evidence="2">The sequence shown here is derived from an EMBL/GenBank/DDBJ whole genome shotgun (WGS) entry which is preliminary data.</text>
</comment>
<proteinExistence type="predicted"/>
<feature type="compositionally biased region" description="Polar residues" evidence="1">
    <location>
        <begin position="123"/>
        <end position="132"/>
    </location>
</feature>
<feature type="region of interest" description="Disordered" evidence="1">
    <location>
        <begin position="111"/>
        <end position="147"/>
    </location>
</feature>
<evidence type="ECO:0000313" key="2">
    <source>
        <dbReference type="EMBL" id="KAK0740647.1"/>
    </source>
</evidence>
<dbReference type="AlphaFoldDB" id="A0AA40EJW2"/>
<organism evidence="2 3">
    <name type="scientific">Schizothecium vesticola</name>
    <dbReference type="NCBI Taxonomy" id="314040"/>
    <lineage>
        <taxon>Eukaryota</taxon>
        <taxon>Fungi</taxon>
        <taxon>Dikarya</taxon>
        <taxon>Ascomycota</taxon>
        <taxon>Pezizomycotina</taxon>
        <taxon>Sordariomycetes</taxon>
        <taxon>Sordariomycetidae</taxon>
        <taxon>Sordariales</taxon>
        <taxon>Schizotheciaceae</taxon>
        <taxon>Schizothecium</taxon>
    </lineage>
</organism>
<feature type="region of interest" description="Disordered" evidence="1">
    <location>
        <begin position="32"/>
        <end position="99"/>
    </location>
</feature>
<gene>
    <name evidence="2" type="ORF">B0T18DRAFT_418407</name>
</gene>
<name>A0AA40EJW2_9PEZI</name>
<evidence type="ECO:0000313" key="3">
    <source>
        <dbReference type="Proteomes" id="UP001172155"/>
    </source>
</evidence>
<accession>A0AA40EJW2</accession>